<evidence type="ECO:0000313" key="1">
    <source>
        <dbReference type="EMBL" id="ADO59625.1"/>
    </source>
</evidence>
<organism evidence="1 2">
    <name type="scientific">Paenibacillus polymyxa (strain SC2)</name>
    <name type="common">Bacillus polymyxa</name>
    <dbReference type="NCBI Taxonomy" id="886882"/>
    <lineage>
        <taxon>Bacteria</taxon>
        <taxon>Bacillati</taxon>
        <taxon>Bacillota</taxon>
        <taxon>Bacilli</taxon>
        <taxon>Bacillales</taxon>
        <taxon>Paenibacillaceae</taxon>
        <taxon>Paenibacillus</taxon>
    </lineage>
</organism>
<dbReference type="KEGG" id="ppm:PPSC2_27015"/>
<dbReference type="Proteomes" id="UP000006868">
    <property type="component" value="Plasmid pSC2"/>
</dbReference>
<dbReference type="EMBL" id="CP002214">
    <property type="protein sequence ID" value="ADO59625.1"/>
    <property type="molecule type" value="Genomic_DNA"/>
</dbReference>
<keyword evidence="1" id="KW-0614">Plasmid</keyword>
<dbReference type="AlphaFoldDB" id="E3EL63"/>
<geneLocation type="plasmid" evidence="1 2">
    <name>pSC2</name>
</geneLocation>
<dbReference type="PATRIC" id="fig|886882.15.peg.5713"/>
<protein>
    <submittedName>
        <fullName evidence="1">Uncharacterized protein</fullName>
    </submittedName>
</protein>
<name>E3EL63_PAEPS</name>
<gene>
    <name evidence="1" type="ORF">PPSC2_27015</name>
</gene>
<dbReference type="RefSeq" id="WP_013386039.1">
    <property type="nucleotide sequence ID" value="NC_014628.2"/>
</dbReference>
<dbReference type="HOGENOM" id="CLU_1446335_0_0_9"/>
<sequence>MLKGNAFIKGHMNSTLKLLEGIRQFDMILLSSATLLEDSRFVMNKFLELISKDGKVGIKMVPPVDSLTLKNLLMECGMEVVQHVKVEQQPYIFFKKRSTLSKEGTDIKTWFDYLQKSSSVLCMGEDILLSTKTLFSLNHKDQGNRSFVVISDEDDSSIYEKVKKYSIIYETPLEQIILESTDSNAAA</sequence>
<proteinExistence type="predicted"/>
<accession>E3EL63</accession>
<evidence type="ECO:0000313" key="2">
    <source>
        <dbReference type="Proteomes" id="UP000006868"/>
    </source>
</evidence>
<reference evidence="1 2" key="1">
    <citation type="journal article" date="2011" name="J. Bacteriol.">
        <title>Complete genome sequence of Paenibacillus polymyxa SC2, a strain of plant growth-promoting Rhizobacterium with broad-spectrum antimicrobial activity.</title>
        <authorList>
            <person name="Ma M."/>
            <person name="Wang C."/>
            <person name="Ding Y."/>
            <person name="Li L."/>
            <person name="Shen D."/>
            <person name="Jiang X."/>
            <person name="Guan D."/>
            <person name="Cao F."/>
            <person name="Chen H."/>
            <person name="Feng R."/>
            <person name="Wang X."/>
            <person name="Ge Y."/>
            <person name="Yao L."/>
            <person name="Bing X."/>
            <person name="Yang X."/>
            <person name="Li J."/>
            <person name="Du B."/>
        </authorList>
    </citation>
    <scope>NUCLEOTIDE SEQUENCE [LARGE SCALE GENOMIC DNA]</scope>
    <source>
        <strain evidence="1 2">SC2</strain>
        <plasmid evidence="2">pSC2</plasmid>
    </source>
</reference>